<gene>
    <name evidence="2" type="ORF">Metus_1281</name>
</gene>
<evidence type="ECO:0000256" key="1">
    <source>
        <dbReference type="ARBA" id="ARBA00022500"/>
    </source>
</evidence>
<sequence>MAQMAIFDEELAEKVKSAIEEILRIDFRFAVKIGKGRPDWIMKDLDEDLYYIGILSRIGRPINAYMLMVIDFASADEMMNSLINDHIFNFDDFKQSAMQEFCNIAIGAFASEIGRKMGARIDYTIPLVAVDMPSALTDAITAIVSDCNTDQIEMNFLSELPPIKIKLIMFKDGDQDQPQT</sequence>
<evidence type="ECO:0008006" key="4">
    <source>
        <dbReference type="Google" id="ProtNLM"/>
    </source>
</evidence>
<reference evidence="2 3" key="1">
    <citation type="submission" date="2018-12" db="EMBL/GenBank/DDBJ databases">
        <title>The complete genome of the methanogenic archaea of the candidate phylum Verstraetearchaeota, obtained from the metagenome of underground thermal water.</title>
        <authorList>
            <person name="Kadnikov V.V."/>
            <person name="Mardanov A.V."/>
            <person name="Beletsky A.V."/>
            <person name="Karnachuk O.V."/>
            <person name="Ravin N.V."/>
        </authorList>
    </citation>
    <scope>NUCLEOTIDE SEQUENCE [LARGE SCALE GENOMIC DNA]</scope>
    <source>
        <strain evidence="2">Ch88</strain>
    </source>
</reference>
<protein>
    <recommendedName>
        <fullName evidence="4">Chemotaxis phosphatase CheX-like domain-containing protein</fullName>
    </recommendedName>
</protein>
<keyword evidence="1" id="KW-0145">Chemotaxis</keyword>
<proteinExistence type="predicted"/>
<dbReference type="SUPFAM" id="SSF103039">
    <property type="entry name" value="CheC-like"/>
    <property type="match status" value="1"/>
</dbReference>
<dbReference type="Gene3D" id="3.40.1550.10">
    <property type="entry name" value="CheC-like"/>
    <property type="match status" value="1"/>
</dbReference>
<dbReference type="AlphaFoldDB" id="A0A3S3VFA0"/>
<dbReference type="Proteomes" id="UP000288215">
    <property type="component" value="Unassembled WGS sequence"/>
</dbReference>
<comment type="caution">
    <text evidence="2">The sequence shown here is derived from an EMBL/GenBank/DDBJ whole genome shotgun (WGS) entry which is preliminary data.</text>
</comment>
<dbReference type="EMBL" id="RXGA01000003">
    <property type="protein sequence ID" value="RWX73307.1"/>
    <property type="molecule type" value="Genomic_DNA"/>
</dbReference>
<dbReference type="GO" id="GO:0006935">
    <property type="term" value="P:chemotaxis"/>
    <property type="evidence" value="ECO:0007669"/>
    <property type="project" value="UniProtKB-KW"/>
</dbReference>
<name>A0A3S3VFA0_METS7</name>
<evidence type="ECO:0000313" key="2">
    <source>
        <dbReference type="EMBL" id="RWX73307.1"/>
    </source>
</evidence>
<dbReference type="InterPro" id="IPR028976">
    <property type="entry name" value="CheC-like_sf"/>
</dbReference>
<accession>A0A3S3VFA0</accession>
<organism evidence="2 3">
    <name type="scientific">Methanosuratincola subterraneus</name>
    <dbReference type="NCBI Taxonomy" id="2593994"/>
    <lineage>
        <taxon>Archaea</taxon>
        <taxon>Thermoproteota</taxon>
        <taxon>Methanosuratincolia</taxon>
        <taxon>Candidatus Methanomethylicales</taxon>
        <taxon>Candidatus Methanomethylicaceae</taxon>
        <taxon>Candidatus Methanosuratincola (ex Vanwonterghem et al. 2016)</taxon>
    </lineage>
</organism>
<evidence type="ECO:0000313" key="3">
    <source>
        <dbReference type="Proteomes" id="UP000288215"/>
    </source>
</evidence>